<gene>
    <name evidence="1" type="ORF">FEM03_01860</name>
</gene>
<dbReference type="AlphaFoldDB" id="A0A5R8KKL6"/>
<keyword evidence="2" id="KW-1185">Reference proteome</keyword>
<dbReference type="SUPFAM" id="SSF56935">
    <property type="entry name" value="Porins"/>
    <property type="match status" value="1"/>
</dbReference>
<reference evidence="1 2" key="1">
    <citation type="submission" date="2019-05" db="EMBL/GenBank/DDBJ databases">
        <title>Verrucobacter flavum gen. nov., sp. nov. a new member of the family Verrucomicrobiaceae.</title>
        <authorList>
            <person name="Szuroczki S."/>
            <person name="Abbaszade G."/>
            <person name="Szabo A."/>
            <person name="Felfoldi T."/>
            <person name="Schumann P."/>
            <person name="Boka K."/>
            <person name="Keki Z."/>
            <person name="Toumi M."/>
            <person name="Toth E."/>
        </authorList>
    </citation>
    <scope>NUCLEOTIDE SEQUENCE [LARGE SCALE GENOMIC DNA]</scope>
    <source>
        <strain evidence="1 2">MG-N-17</strain>
    </source>
</reference>
<accession>A0A5R8KKL6</accession>
<evidence type="ECO:0000313" key="1">
    <source>
        <dbReference type="EMBL" id="TLD72842.1"/>
    </source>
</evidence>
<dbReference type="Gene3D" id="2.40.160.10">
    <property type="entry name" value="Porin"/>
    <property type="match status" value="1"/>
</dbReference>
<comment type="caution">
    <text evidence="1">The sequence shown here is derived from an EMBL/GenBank/DDBJ whole genome shotgun (WGS) entry which is preliminary data.</text>
</comment>
<sequence>MKIISQHHRLVMLQARLVIGLVVMAMVLAISHKAGNAQEISPASRISQEVSAARLQSVPDARRSVDARVGRGWISSETDIGEQQVVVIKEDLAQVTMGLSTGMLYTSNAGLTPVNEQQDWIWNTGVYAAWTPRITNRFYLSLGARQDFYRYQKFDEVLDFDSLRFNASLSYLVPKVDGLLLSVTYGLQRTTPSLNWSESLFRSHTIVVGVQKAFRFSRGNQLVASYASEFSINTEPSLLTRYEHVLQLAHQIRWTPKFDTTLAYRGAYNDYREIEGLSAWNHTVALMANYAFTDWLSLTANISYLWNQADDANFDYDMNSIGASLNVTAKF</sequence>
<dbReference type="EMBL" id="VAUV01000001">
    <property type="protein sequence ID" value="TLD72842.1"/>
    <property type="molecule type" value="Genomic_DNA"/>
</dbReference>
<dbReference type="RefSeq" id="WP_138084465.1">
    <property type="nucleotide sequence ID" value="NZ_VAUV01000001.1"/>
</dbReference>
<name>A0A5R8KKL6_9BACT</name>
<dbReference type="OrthoDB" id="9153755at2"/>
<protein>
    <recommendedName>
        <fullName evidence="3">DUF481 domain-containing protein</fullName>
    </recommendedName>
</protein>
<evidence type="ECO:0000313" key="2">
    <source>
        <dbReference type="Proteomes" id="UP000306196"/>
    </source>
</evidence>
<dbReference type="InterPro" id="IPR023614">
    <property type="entry name" value="Porin_dom_sf"/>
</dbReference>
<proteinExistence type="predicted"/>
<organism evidence="1 2">
    <name type="scientific">Phragmitibacter flavus</name>
    <dbReference type="NCBI Taxonomy" id="2576071"/>
    <lineage>
        <taxon>Bacteria</taxon>
        <taxon>Pseudomonadati</taxon>
        <taxon>Verrucomicrobiota</taxon>
        <taxon>Verrucomicrobiia</taxon>
        <taxon>Verrucomicrobiales</taxon>
        <taxon>Verrucomicrobiaceae</taxon>
        <taxon>Phragmitibacter</taxon>
    </lineage>
</organism>
<evidence type="ECO:0008006" key="3">
    <source>
        <dbReference type="Google" id="ProtNLM"/>
    </source>
</evidence>
<dbReference type="Proteomes" id="UP000306196">
    <property type="component" value="Unassembled WGS sequence"/>
</dbReference>